<sequence length="84" mass="9707">MRLGHDMTTLLSAVKWIMKTHRGSTPKAKAARLAFCATVYYIWHGRNEIRFEGGSKTEGDIIAKIKHVVYKVLYNLYPHELINF</sequence>
<dbReference type="OrthoDB" id="1937542at2759"/>
<reference evidence="1" key="1">
    <citation type="submission" date="2022-07" db="EMBL/GenBank/DDBJ databases">
        <authorList>
            <person name="Macas J."/>
            <person name="Novak P."/>
            <person name="Neumann P."/>
        </authorList>
    </citation>
    <scope>NUCLEOTIDE SEQUENCE</scope>
</reference>
<dbReference type="AlphaFoldDB" id="A0A9P1E239"/>
<keyword evidence="2" id="KW-1185">Reference proteome</keyword>
<gene>
    <name evidence="1" type="ORF">CEURO_LOCUS4717</name>
</gene>
<accession>A0A9P1E239</accession>
<dbReference type="EMBL" id="CAMAPE010000008">
    <property type="protein sequence ID" value="CAH9073233.1"/>
    <property type="molecule type" value="Genomic_DNA"/>
</dbReference>
<comment type="caution">
    <text evidence="1">The sequence shown here is derived from an EMBL/GenBank/DDBJ whole genome shotgun (WGS) entry which is preliminary data.</text>
</comment>
<proteinExistence type="predicted"/>
<name>A0A9P1E239_CUSEU</name>
<evidence type="ECO:0000313" key="1">
    <source>
        <dbReference type="EMBL" id="CAH9073233.1"/>
    </source>
</evidence>
<protein>
    <submittedName>
        <fullName evidence="1">Uncharacterized protein</fullName>
    </submittedName>
</protein>
<dbReference type="Proteomes" id="UP001152484">
    <property type="component" value="Unassembled WGS sequence"/>
</dbReference>
<organism evidence="1 2">
    <name type="scientific">Cuscuta europaea</name>
    <name type="common">European dodder</name>
    <dbReference type="NCBI Taxonomy" id="41803"/>
    <lineage>
        <taxon>Eukaryota</taxon>
        <taxon>Viridiplantae</taxon>
        <taxon>Streptophyta</taxon>
        <taxon>Embryophyta</taxon>
        <taxon>Tracheophyta</taxon>
        <taxon>Spermatophyta</taxon>
        <taxon>Magnoliopsida</taxon>
        <taxon>eudicotyledons</taxon>
        <taxon>Gunneridae</taxon>
        <taxon>Pentapetalae</taxon>
        <taxon>asterids</taxon>
        <taxon>lamiids</taxon>
        <taxon>Solanales</taxon>
        <taxon>Convolvulaceae</taxon>
        <taxon>Cuscuteae</taxon>
        <taxon>Cuscuta</taxon>
        <taxon>Cuscuta subgen. Cuscuta</taxon>
    </lineage>
</organism>
<evidence type="ECO:0000313" key="2">
    <source>
        <dbReference type="Proteomes" id="UP001152484"/>
    </source>
</evidence>